<dbReference type="Pfam" id="PF07654">
    <property type="entry name" value="C1-set"/>
    <property type="match status" value="1"/>
</dbReference>
<keyword evidence="5" id="KW-0472">Membrane</keyword>
<dbReference type="GeneTree" id="ENSGT01120000271825"/>
<dbReference type="Ensembl" id="ENSPLOT00000021757.1">
    <property type="protein sequence ID" value="ENSPLOP00000019661.1"/>
    <property type="gene ID" value="ENSPLOG00000014137.1"/>
</dbReference>
<evidence type="ECO:0000256" key="7">
    <source>
        <dbReference type="ARBA" id="ARBA00023319"/>
    </source>
</evidence>
<dbReference type="InterPro" id="IPR013783">
    <property type="entry name" value="Ig-like_fold"/>
</dbReference>
<dbReference type="PANTHER" id="PTHR16675:SF160">
    <property type="entry name" value="T-CELL SURFACE GLYCOPROTEIN CD1A"/>
    <property type="match status" value="1"/>
</dbReference>
<dbReference type="AlphaFoldDB" id="A0A8C8XHE4"/>
<evidence type="ECO:0000256" key="6">
    <source>
        <dbReference type="ARBA" id="ARBA00023180"/>
    </source>
</evidence>
<keyword evidence="7" id="KW-0393">Immunoglobulin domain</keyword>
<dbReference type="InterPro" id="IPR050208">
    <property type="entry name" value="MHC_class-I_related"/>
</dbReference>
<dbReference type="GO" id="GO:0030883">
    <property type="term" value="F:endogenous lipid antigen binding"/>
    <property type="evidence" value="ECO:0007669"/>
    <property type="project" value="TreeGrafter"/>
</dbReference>
<dbReference type="FunFam" id="2.60.40.10:FF:000254">
    <property type="entry name" value="Antigen-presenting glycoprotein CD1d1"/>
    <property type="match status" value="1"/>
</dbReference>
<evidence type="ECO:0000256" key="4">
    <source>
        <dbReference type="ARBA" id="ARBA00022859"/>
    </source>
</evidence>
<reference evidence="9" key="3">
    <citation type="submission" date="2025-09" db="UniProtKB">
        <authorList>
            <consortium name="Ensembl"/>
        </authorList>
    </citation>
    <scope>IDENTIFICATION</scope>
</reference>
<protein>
    <recommendedName>
        <fullName evidence="8">Ig-like domain-containing protein</fullName>
    </recommendedName>
</protein>
<dbReference type="SMART" id="SM00407">
    <property type="entry name" value="IGc1"/>
    <property type="match status" value="1"/>
</dbReference>
<dbReference type="InterPro" id="IPR003597">
    <property type="entry name" value="Ig_C1-set"/>
</dbReference>
<dbReference type="InterPro" id="IPR011162">
    <property type="entry name" value="MHC_I/II-like_Ag-recog"/>
</dbReference>
<dbReference type="GO" id="GO:0009897">
    <property type="term" value="C:external side of plasma membrane"/>
    <property type="evidence" value="ECO:0007669"/>
    <property type="project" value="TreeGrafter"/>
</dbReference>
<dbReference type="GO" id="GO:0048006">
    <property type="term" value="P:antigen processing and presentation, endogenous lipid antigen via MHC class Ib"/>
    <property type="evidence" value="ECO:0007669"/>
    <property type="project" value="TreeGrafter"/>
</dbReference>
<comment type="subcellular location">
    <subcellularLocation>
        <location evidence="1">Cell membrane</location>
        <topology evidence="1">Single-pass type I membrane protein</topology>
    </subcellularLocation>
    <subcellularLocation>
        <location evidence="2">Endosome membrane</location>
    </subcellularLocation>
</comment>
<dbReference type="PROSITE" id="PS50835">
    <property type="entry name" value="IG_LIKE"/>
    <property type="match status" value="1"/>
</dbReference>
<dbReference type="GO" id="GO:0010008">
    <property type="term" value="C:endosome membrane"/>
    <property type="evidence" value="ECO:0007669"/>
    <property type="project" value="UniProtKB-SubCell"/>
</dbReference>
<dbReference type="InterPro" id="IPR037055">
    <property type="entry name" value="MHC_I-like_Ag-recog_sf"/>
</dbReference>
<dbReference type="GO" id="GO:0006955">
    <property type="term" value="P:immune response"/>
    <property type="evidence" value="ECO:0007669"/>
    <property type="project" value="TreeGrafter"/>
</dbReference>
<dbReference type="InterPro" id="IPR036179">
    <property type="entry name" value="Ig-like_dom_sf"/>
</dbReference>
<evidence type="ECO:0000259" key="8">
    <source>
        <dbReference type="PROSITE" id="PS50835"/>
    </source>
</evidence>
<dbReference type="PANTHER" id="PTHR16675">
    <property type="entry name" value="MHC CLASS I-RELATED"/>
    <property type="match status" value="1"/>
</dbReference>
<dbReference type="Gene3D" id="2.60.40.10">
    <property type="entry name" value="Immunoglobulins"/>
    <property type="match status" value="1"/>
</dbReference>
<dbReference type="Pfam" id="PF16497">
    <property type="entry name" value="MHC_I_3"/>
    <property type="match status" value="1"/>
</dbReference>
<dbReference type="GO" id="GO:0048007">
    <property type="term" value="P:antigen processing and presentation, exogenous lipid antigen via MHC class Ib"/>
    <property type="evidence" value="ECO:0007669"/>
    <property type="project" value="TreeGrafter"/>
</dbReference>
<dbReference type="InterPro" id="IPR007110">
    <property type="entry name" value="Ig-like_dom"/>
</dbReference>
<dbReference type="GO" id="GO:0005615">
    <property type="term" value="C:extracellular space"/>
    <property type="evidence" value="ECO:0007669"/>
    <property type="project" value="TreeGrafter"/>
</dbReference>
<keyword evidence="4" id="KW-0391">Immunity</keyword>
<keyword evidence="6" id="KW-0325">Glycoprotein</keyword>
<accession>A0A8C8XHE4</accession>
<dbReference type="CDD" id="cd21029">
    <property type="entry name" value="IgC1_CD1"/>
    <property type="match status" value="1"/>
</dbReference>
<evidence type="ECO:0000256" key="5">
    <source>
        <dbReference type="ARBA" id="ARBA00023136"/>
    </source>
</evidence>
<evidence type="ECO:0000256" key="3">
    <source>
        <dbReference type="ARBA" id="ARBA00022753"/>
    </source>
</evidence>
<organism evidence="9 10">
    <name type="scientific">Panthera leo</name>
    <name type="common">Lion</name>
    <dbReference type="NCBI Taxonomy" id="9689"/>
    <lineage>
        <taxon>Eukaryota</taxon>
        <taxon>Metazoa</taxon>
        <taxon>Chordata</taxon>
        <taxon>Craniata</taxon>
        <taxon>Vertebrata</taxon>
        <taxon>Euteleostomi</taxon>
        <taxon>Mammalia</taxon>
        <taxon>Eutheria</taxon>
        <taxon>Laurasiatheria</taxon>
        <taxon>Carnivora</taxon>
        <taxon>Feliformia</taxon>
        <taxon>Felidae</taxon>
        <taxon>Pantherinae</taxon>
        <taxon>Panthera</taxon>
    </lineage>
</organism>
<evidence type="ECO:0000313" key="10">
    <source>
        <dbReference type="Proteomes" id="UP000694399"/>
    </source>
</evidence>
<dbReference type="GO" id="GO:0071723">
    <property type="term" value="F:lipopeptide binding"/>
    <property type="evidence" value="ECO:0007669"/>
    <property type="project" value="TreeGrafter"/>
</dbReference>
<name>A0A8C8XHE4_PANLE</name>
<evidence type="ECO:0000313" key="9">
    <source>
        <dbReference type="Ensembl" id="ENSPLOP00000019661.1"/>
    </source>
</evidence>
<dbReference type="SUPFAM" id="SSF48726">
    <property type="entry name" value="Immunoglobulin"/>
    <property type="match status" value="1"/>
</dbReference>
<reference evidence="9" key="1">
    <citation type="journal article" date="2019" name="bioRxiv">
        <title>Long live the king: chromosome-level assembly of the lion (Panthera leo) using linked-read, Hi-C, and long read data.</title>
        <authorList>
            <person name="Armstrong E.E."/>
            <person name="Taylor R.W."/>
            <person name="Miller D.E."/>
            <person name="Kaelin C."/>
            <person name="Barsh G."/>
            <person name="Hadly E.A."/>
            <person name="Petrov D."/>
        </authorList>
    </citation>
    <scope>NUCLEOTIDE SEQUENCE [LARGE SCALE GENOMIC DNA]</scope>
</reference>
<evidence type="ECO:0000256" key="1">
    <source>
        <dbReference type="ARBA" id="ARBA00004251"/>
    </source>
</evidence>
<keyword evidence="3" id="KW-0967">Endosome</keyword>
<dbReference type="Proteomes" id="UP000694399">
    <property type="component" value="Chromosome F2"/>
</dbReference>
<keyword evidence="10" id="KW-1185">Reference proteome</keyword>
<dbReference type="GO" id="GO:0001916">
    <property type="term" value="P:positive regulation of T cell mediated cytotoxicity"/>
    <property type="evidence" value="ECO:0007669"/>
    <property type="project" value="TreeGrafter"/>
</dbReference>
<dbReference type="GO" id="GO:0030884">
    <property type="term" value="F:exogenous lipid antigen binding"/>
    <property type="evidence" value="ECO:0007669"/>
    <property type="project" value="TreeGrafter"/>
</dbReference>
<sequence>MCIILSICVCTYVHLCLCIWACRVWPITFRSIMTASFYNHSWAQNLGSAWLDGLQTHGWDSKKGIFMYKRPWSKGNFSEKDLHLNQTLLHSFQYTQYLPLLSLPFTYIHLISFLSLPLSYNTQPVFPDPFQVQVAKGCGLHVGESSVGFMKIAYEGSDLMSFQNTSWWPSPKGGRRAQQVSKLFNQYHVVNLRIRAHIIDICPRFLLGLLEAGKADLQRQVRPEAWLSTGPSPGPGRLLLVCHVSGFYPKPVWVMWMRGEQEHQGTRRGEVLPHADGTWYLQTSLDVEAREAADLSCRVRHSSLEGQDMVFYWGEKGRGPLWERQWQVLRAGEPEEKLGILGFQTKKYIYLVTQEVVSCV</sequence>
<feature type="domain" description="Ig-like" evidence="8">
    <location>
        <begin position="203"/>
        <end position="303"/>
    </location>
</feature>
<dbReference type="SUPFAM" id="SSF54452">
    <property type="entry name" value="MHC antigen-recognition domain"/>
    <property type="match status" value="1"/>
</dbReference>
<reference evidence="9" key="2">
    <citation type="submission" date="2025-08" db="UniProtKB">
        <authorList>
            <consortium name="Ensembl"/>
        </authorList>
    </citation>
    <scope>IDENTIFICATION</scope>
</reference>
<proteinExistence type="predicted"/>
<dbReference type="Gene3D" id="3.30.500.10">
    <property type="entry name" value="MHC class I-like antigen recognition-like"/>
    <property type="match status" value="1"/>
</dbReference>
<evidence type="ECO:0000256" key="2">
    <source>
        <dbReference type="ARBA" id="ARBA00004608"/>
    </source>
</evidence>
<dbReference type="InterPro" id="IPR011161">
    <property type="entry name" value="MHC_I-like_Ag-recog"/>
</dbReference>